<reference evidence="2" key="1">
    <citation type="submission" date="2016-10" db="EMBL/GenBank/DDBJ databases">
        <authorList>
            <person name="Benchimol M."/>
            <person name="Almeida L.G."/>
            <person name="Vasconcelos A.T."/>
            <person name="Perreira-Neves A."/>
            <person name="Rosa I.A."/>
            <person name="Tasca T."/>
            <person name="Bogo M.R."/>
            <person name="de Souza W."/>
        </authorList>
    </citation>
    <scope>NUCLEOTIDE SEQUENCE [LARGE SCALE GENOMIC DNA]</scope>
    <source>
        <strain evidence="2">K</strain>
    </source>
</reference>
<evidence type="ECO:0000313" key="2">
    <source>
        <dbReference type="EMBL" id="OHT09556.1"/>
    </source>
</evidence>
<gene>
    <name evidence="2" type="ORF">TRFO_21513</name>
</gene>
<evidence type="ECO:0000256" key="1">
    <source>
        <dbReference type="SAM" id="MobiDB-lite"/>
    </source>
</evidence>
<evidence type="ECO:0000313" key="3">
    <source>
        <dbReference type="Proteomes" id="UP000179807"/>
    </source>
</evidence>
<proteinExistence type="predicted"/>
<name>A0A1J4KIA6_9EUKA</name>
<dbReference type="Proteomes" id="UP000179807">
    <property type="component" value="Unassembled WGS sequence"/>
</dbReference>
<dbReference type="VEuPathDB" id="TrichDB:TRFO_21513"/>
<dbReference type="RefSeq" id="XP_068362692.1">
    <property type="nucleotide sequence ID" value="XM_068502020.1"/>
</dbReference>
<dbReference type="GeneID" id="94836724"/>
<dbReference type="EMBL" id="MLAK01000636">
    <property type="protein sequence ID" value="OHT09556.1"/>
    <property type="molecule type" value="Genomic_DNA"/>
</dbReference>
<accession>A0A1J4KIA6</accession>
<organism evidence="2 3">
    <name type="scientific">Tritrichomonas foetus</name>
    <dbReference type="NCBI Taxonomy" id="1144522"/>
    <lineage>
        <taxon>Eukaryota</taxon>
        <taxon>Metamonada</taxon>
        <taxon>Parabasalia</taxon>
        <taxon>Tritrichomonadida</taxon>
        <taxon>Tritrichomonadidae</taxon>
        <taxon>Tritrichomonas</taxon>
    </lineage>
</organism>
<dbReference type="AlphaFoldDB" id="A0A1J4KIA6"/>
<comment type="caution">
    <text evidence="2">The sequence shown here is derived from an EMBL/GenBank/DDBJ whole genome shotgun (WGS) entry which is preliminary data.</text>
</comment>
<sequence length="234" mass="27902">MHTRSHSKPQLQDDLPDEKEPLPIPILNTNKPKNTRENYFDEEIIFDDQMKTHYSLEVLEFRIHFDQDPLHEHPAKCISVLEELPNHEITEMTEEEQDMKQNYQQLNFIPIVPNFWPGRVYDHDESLLLTDQQSEELAAQIKAATEGRLYQKKKKPKKSSSTERLYEDDEKNLPFDIEPEIIHVHKTPNQNLERRRRPLVNHFLKSRKILNMLRLPTLLYDTDEECDETDGEMF</sequence>
<protein>
    <submittedName>
        <fullName evidence="2">Uncharacterized protein</fullName>
    </submittedName>
</protein>
<feature type="region of interest" description="Disordered" evidence="1">
    <location>
        <begin position="1"/>
        <end position="34"/>
    </location>
</feature>
<keyword evidence="3" id="KW-1185">Reference proteome</keyword>